<evidence type="ECO:0000313" key="9">
    <source>
        <dbReference type="EMBL" id="SOS74008.1"/>
    </source>
</evidence>
<dbReference type="CDD" id="cd07717">
    <property type="entry name" value="RNaseZ_ZiPD-like_MBL-fold"/>
    <property type="match status" value="1"/>
</dbReference>
<keyword evidence="2 8" id="KW-0819">tRNA processing</keyword>
<feature type="binding site" evidence="8">
    <location>
        <position position="66"/>
    </location>
    <ligand>
        <name>Zn(2+)</name>
        <dbReference type="ChEBI" id="CHEBI:29105"/>
        <label>2</label>
        <note>catalytic</note>
    </ligand>
</feature>
<protein>
    <recommendedName>
        <fullName evidence="8">Ribonuclease Z</fullName>
        <shortName evidence="8">RNase Z</shortName>
        <ecNumber evidence="8">3.1.26.11</ecNumber>
    </recommendedName>
    <alternativeName>
        <fullName evidence="8">tRNA 3 endonuclease</fullName>
    </alternativeName>
    <alternativeName>
        <fullName evidence="8">tRNase Z</fullName>
    </alternativeName>
</protein>
<evidence type="ECO:0000256" key="2">
    <source>
        <dbReference type="ARBA" id="ARBA00022694"/>
    </source>
</evidence>
<keyword evidence="4 8" id="KW-0479">Metal-binding</keyword>
<comment type="function">
    <text evidence="8">Zinc phosphodiesterase, which displays some tRNA 3'-processing endonuclease activity. Probably involved in tRNA maturation, by removing a 3'-trailer from precursor tRNA.</text>
</comment>
<dbReference type="InterPro" id="IPR036866">
    <property type="entry name" value="RibonucZ/Hydroxyglut_hydro"/>
</dbReference>
<gene>
    <name evidence="8 9" type="primary">rnz</name>
    <name evidence="9" type="ORF">TNO020_180037</name>
</gene>
<feature type="binding site" evidence="8">
    <location>
        <position position="62"/>
    </location>
    <ligand>
        <name>Zn(2+)</name>
        <dbReference type="ChEBI" id="CHEBI:29105"/>
        <label>1</label>
        <note>catalytic</note>
    </ligand>
</feature>
<evidence type="ECO:0000256" key="7">
    <source>
        <dbReference type="ARBA" id="ARBA00022833"/>
    </source>
</evidence>
<evidence type="ECO:0000256" key="1">
    <source>
        <dbReference type="ARBA" id="ARBA00011738"/>
    </source>
</evidence>
<dbReference type="InterPro" id="IPR013471">
    <property type="entry name" value="RNase_Z/BN"/>
</dbReference>
<dbReference type="EC" id="3.1.26.11" evidence="8"/>
<keyword evidence="10" id="KW-1185">Reference proteome</keyword>
<comment type="cofactor">
    <cofactor evidence="8">
        <name>Zn(2+)</name>
        <dbReference type="ChEBI" id="CHEBI:29105"/>
    </cofactor>
    <text evidence="8">Binds 2 Zn(2+) ions.</text>
</comment>
<keyword evidence="3 8" id="KW-0540">Nuclease</keyword>
<dbReference type="RefSeq" id="WP_101916528.1">
    <property type="nucleotide sequence ID" value="NZ_OENF01000010.1"/>
</dbReference>
<name>A0A2H1YET9_9FLAO</name>
<feature type="binding site" evidence="8">
    <location>
        <position position="214"/>
    </location>
    <ligand>
        <name>Zn(2+)</name>
        <dbReference type="ChEBI" id="CHEBI:29105"/>
        <label>1</label>
        <note>catalytic</note>
    </ligand>
</feature>
<keyword evidence="6 8" id="KW-0378">Hydrolase</keyword>
<sequence length="307" mass="34990">MSLQVTVLGCHSATPRVNAHPTSQYLEINNRHFLIDCGEGTQRQLRKYKIGFSKINHIFISHLHGDHFFGLIGLIATFGILNREKELHIYGPKGIKEITVLQLKLTKSWTRYAIVFHELTSKESELIFEDDKVTVHTIPLNHRVYTNGFLFKEKEKPRKLHIGNIELYDGEINTADYHHIKAGKDITLSTGEIVPNSELIIDPPKPKSYAFCSDTAYKPAIVPIIKNVDLLYHEATFLKDREDLCDKTKHSTAEQAGNIAKLANVKKLIIGHYSSRYANIQDFKDEAQTVFENVELAKAGEQYSYKN</sequence>
<feature type="binding site" evidence="8">
    <location>
        <position position="272"/>
    </location>
    <ligand>
        <name>Zn(2+)</name>
        <dbReference type="ChEBI" id="CHEBI:29105"/>
        <label>2</label>
        <note>catalytic</note>
    </ligand>
</feature>
<dbReference type="Gene3D" id="3.60.15.10">
    <property type="entry name" value="Ribonuclease Z/Hydroxyacylglutathione hydrolase-like"/>
    <property type="match status" value="1"/>
</dbReference>
<dbReference type="GO" id="GO:0008270">
    <property type="term" value="F:zinc ion binding"/>
    <property type="evidence" value="ECO:0007669"/>
    <property type="project" value="UniProtKB-UniRule"/>
</dbReference>
<accession>A0A2H1YET9</accession>
<dbReference type="Proteomes" id="UP000234211">
    <property type="component" value="Unassembled WGS sequence"/>
</dbReference>
<feature type="binding site" evidence="8">
    <location>
        <position position="214"/>
    </location>
    <ligand>
        <name>Zn(2+)</name>
        <dbReference type="ChEBI" id="CHEBI:29105"/>
        <label>2</label>
        <note>catalytic</note>
    </ligand>
</feature>
<dbReference type="PANTHER" id="PTHR46018">
    <property type="entry name" value="ZINC PHOSPHODIESTERASE ELAC PROTEIN 1"/>
    <property type="match status" value="1"/>
</dbReference>
<evidence type="ECO:0000256" key="8">
    <source>
        <dbReference type="HAMAP-Rule" id="MF_01818"/>
    </source>
</evidence>
<comment type="similarity">
    <text evidence="8">Belongs to the RNase Z family.</text>
</comment>
<feature type="binding site" evidence="8">
    <location>
        <position position="142"/>
    </location>
    <ligand>
        <name>Zn(2+)</name>
        <dbReference type="ChEBI" id="CHEBI:29105"/>
        <label>1</label>
        <note>catalytic</note>
    </ligand>
</feature>
<dbReference type="OrthoDB" id="9800940at2"/>
<dbReference type="NCBIfam" id="TIGR02651">
    <property type="entry name" value="RNase_Z"/>
    <property type="match status" value="1"/>
</dbReference>
<keyword evidence="5 8" id="KW-0255">Endonuclease</keyword>
<evidence type="ECO:0000313" key="10">
    <source>
        <dbReference type="Proteomes" id="UP000234211"/>
    </source>
</evidence>
<evidence type="ECO:0000256" key="5">
    <source>
        <dbReference type="ARBA" id="ARBA00022759"/>
    </source>
</evidence>
<dbReference type="HAMAP" id="MF_01818">
    <property type="entry name" value="RNase_Z_BN"/>
    <property type="match status" value="1"/>
</dbReference>
<feature type="binding site" evidence="8">
    <location>
        <position position="64"/>
    </location>
    <ligand>
        <name>Zn(2+)</name>
        <dbReference type="ChEBI" id="CHEBI:29105"/>
        <label>1</label>
        <note>catalytic</note>
    </ligand>
</feature>
<reference evidence="10" key="1">
    <citation type="submission" date="2017-11" db="EMBL/GenBank/DDBJ databases">
        <authorList>
            <person name="Duchaud E."/>
        </authorList>
    </citation>
    <scope>NUCLEOTIDE SEQUENCE [LARGE SCALE GENOMIC DNA]</scope>
    <source>
        <strain evidence="10">Tenacibaculum sp. TNO020</strain>
    </source>
</reference>
<evidence type="ECO:0000256" key="4">
    <source>
        <dbReference type="ARBA" id="ARBA00022723"/>
    </source>
</evidence>
<dbReference type="GO" id="GO:0042781">
    <property type="term" value="F:3'-tRNA processing endoribonuclease activity"/>
    <property type="evidence" value="ECO:0007669"/>
    <property type="project" value="UniProtKB-UniRule"/>
</dbReference>
<keyword evidence="7 8" id="KW-0862">Zinc</keyword>
<dbReference type="Pfam" id="PF23023">
    <property type="entry name" value="Anti-Pycsar_Apyc1"/>
    <property type="match status" value="1"/>
</dbReference>
<comment type="catalytic activity">
    <reaction evidence="8">
        <text>Endonucleolytic cleavage of RNA, removing extra 3' nucleotides from tRNA precursor, generating 3' termini of tRNAs. A 3'-hydroxy group is left at the tRNA terminus and a 5'-phosphoryl group is left at the trailer molecule.</text>
        <dbReference type="EC" id="3.1.26.11"/>
    </reaction>
</comment>
<dbReference type="NCBIfam" id="NF000801">
    <property type="entry name" value="PRK00055.1-3"/>
    <property type="match status" value="1"/>
</dbReference>
<comment type="subunit">
    <text evidence="1 8">Homodimer.</text>
</comment>
<feature type="binding site" evidence="8">
    <location>
        <position position="67"/>
    </location>
    <ligand>
        <name>Zn(2+)</name>
        <dbReference type="ChEBI" id="CHEBI:29105"/>
        <label>2</label>
        <note>catalytic</note>
    </ligand>
</feature>
<dbReference type="PANTHER" id="PTHR46018:SF2">
    <property type="entry name" value="ZINC PHOSPHODIESTERASE ELAC PROTEIN 1"/>
    <property type="match status" value="1"/>
</dbReference>
<dbReference type="EMBL" id="OENF01000010">
    <property type="protein sequence ID" value="SOS74008.1"/>
    <property type="molecule type" value="Genomic_DNA"/>
</dbReference>
<organism evidence="9 10">
    <name type="scientific">Tenacibaculum piscium</name>
    <dbReference type="NCBI Taxonomy" id="1458515"/>
    <lineage>
        <taxon>Bacteria</taxon>
        <taxon>Pseudomonadati</taxon>
        <taxon>Bacteroidota</taxon>
        <taxon>Flavobacteriia</taxon>
        <taxon>Flavobacteriales</taxon>
        <taxon>Flavobacteriaceae</taxon>
        <taxon>Tenacibaculum</taxon>
    </lineage>
</organism>
<feature type="active site" description="Proton acceptor" evidence="8">
    <location>
        <position position="66"/>
    </location>
</feature>
<dbReference type="SUPFAM" id="SSF56281">
    <property type="entry name" value="Metallo-hydrolase/oxidoreductase"/>
    <property type="match status" value="1"/>
</dbReference>
<dbReference type="AlphaFoldDB" id="A0A2H1YET9"/>
<evidence type="ECO:0000256" key="3">
    <source>
        <dbReference type="ARBA" id="ARBA00022722"/>
    </source>
</evidence>
<evidence type="ECO:0000256" key="6">
    <source>
        <dbReference type="ARBA" id="ARBA00022801"/>
    </source>
</evidence>
<proteinExistence type="inferred from homology"/>